<protein>
    <submittedName>
        <fullName evidence="2">Uncharacterized protein</fullName>
    </submittedName>
</protein>
<reference evidence="2" key="1">
    <citation type="submission" date="2020-06" db="EMBL/GenBank/DDBJ databases">
        <authorList>
            <person name="Li T."/>
            <person name="Hu X."/>
            <person name="Zhang T."/>
            <person name="Song X."/>
            <person name="Zhang H."/>
            <person name="Dai N."/>
            <person name="Sheng W."/>
            <person name="Hou X."/>
            <person name="Wei L."/>
        </authorList>
    </citation>
    <scope>NUCLEOTIDE SEQUENCE</scope>
    <source>
        <strain evidence="2">KEN8</strain>
        <tissue evidence="2">Leaf</tissue>
    </source>
</reference>
<evidence type="ECO:0000313" key="2">
    <source>
        <dbReference type="EMBL" id="KAL0341975.1"/>
    </source>
</evidence>
<dbReference type="EMBL" id="JACGWM010000011">
    <property type="protein sequence ID" value="KAL0341975.1"/>
    <property type="molecule type" value="Genomic_DNA"/>
</dbReference>
<proteinExistence type="predicted"/>
<dbReference type="PANTHER" id="PTHR34945:SF8">
    <property type="entry name" value="DOWNSTREAM TARGET OF AGL15-4"/>
    <property type="match status" value="1"/>
</dbReference>
<gene>
    <name evidence="2" type="ORF">Scaly_1860100</name>
</gene>
<dbReference type="AlphaFoldDB" id="A0AAW2NET2"/>
<organism evidence="2">
    <name type="scientific">Sesamum calycinum</name>
    <dbReference type="NCBI Taxonomy" id="2727403"/>
    <lineage>
        <taxon>Eukaryota</taxon>
        <taxon>Viridiplantae</taxon>
        <taxon>Streptophyta</taxon>
        <taxon>Embryophyta</taxon>
        <taxon>Tracheophyta</taxon>
        <taxon>Spermatophyta</taxon>
        <taxon>Magnoliopsida</taxon>
        <taxon>eudicotyledons</taxon>
        <taxon>Gunneridae</taxon>
        <taxon>Pentapetalae</taxon>
        <taxon>asterids</taxon>
        <taxon>lamiids</taxon>
        <taxon>Lamiales</taxon>
        <taxon>Pedaliaceae</taxon>
        <taxon>Sesamum</taxon>
    </lineage>
</organism>
<reference evidence="2" key="2">
    <citation type="journal article" date="2024" name="Plant">
        <title>Genomic evolution and insights into agronomic trait innovations of Sesamum species.</title>
        <authorList>
            <person name="Miao H."/>
            <person name="Wang L."/>
            <person name="Qu L."/>
            <person name="Liu H."/>
            <person name="Sun Y."/>
            <person name="Le M."/>
            <person name="Wang Q."/>
            <person name="Wei S."/>
            <person name="Zheng Y."/>
            <person name="Lin W."/>
            <person name="Duan Y."/>
            <person name="Cao H."/>
            <person name="Xiong S."/>
            <person name="Wang X."/>
            <person name="Wei L."/>
            <person name="Li C."/>
            <person name="Ma Q."/>
            <person name="Ju M."/>
            <person name="Zhao R."/>
            <person name="Li G."/>
            <person name="Mu C."/>
            <person name="Tian Q."/>
            <person name="Mei H."/>
            <person name="Zhang T."/>
            <person name="Gao T."/>
            <person name="Zhang H."/>
        </authorList>
    </citation>
    <scope>NUCLEOTIDE SEQUENCE</scope>
    <source>
        <strain evidence="2">KEN8</strain>
    </source>
</reference>
<dbReference type="PANTHER" id="PTHR34945">
    <property type="entry name" value="2-OXOGLUTARATE (2OG) AND FE(II)-DEPENDENT OXYGENASE SUPERFAMILY PROTEIN"/>
    <property type="match status" value="1"/>
</dbReference>
<accession>A0AAW2NET2</accession>
<sequence length="97" mass="10574">MAITPEPLPGIQAVDFRAPPPSPVAPGRRSSFANDDVLTEYLQQSLKVPDLILPDRVFPRQKSVQNPPRIDLQSLDSLEKDAGAEISELIAQVGCLK</sequence>
<feature type="region of interest" description="Disordered" evidence="1">
    <location>
        <begin position="1"/>
        <end position="31"/>
    </location>
</feature>
<evidence type="ECO:0000256" key="1">
    <source>
        <dbReference type="SAM" id="MobiDB-lite"/>
    </source>
</evidence>
<name>A0AAW2NET2_9LAMI</name>
<comment type="caution">
    <text evidence="2">The sequence shown here is derived from an EMBL/GenBank/DDBJ whole genome shotgun (WGS) entry which is preliminary data.</text>
</comment>